<dbReference type="PANTHER" id="PTHR21248:SF22">
    <property type="entry name" value="PHOSPHOLIPASE D"/>
    <property type="match status" value="1"/>
</dbReference>
<comment type="catalytic activity">
    <reaction evidence="13">
        <text>2 a 1,2-diacyl-sn-glycero-3-phospho-(1'-sn-glycerol) = a cardiolipin + glycerol</text>
        <dbReference type="Rhea" id="RHEA:31451"/>
        <dbReference type="ChEBI" id="CHEBI:17754"/>
        <dbReference type="ChEBI" id="CHEBI:62237"/>
        <dbReference type="ChEBI" id="CHEBI:64716"/>
    </reaction>
</comment>
<evidence type="ECO:0000256" key="1">
    <source>
        <dbReference type="ARBA" id="ARBA00004651"/>
    </source>
</evidence>
<name>A0A7Z0X0B7_9BACI</name>
<evidence type="ECO:0000256" key="10">
    <source>
        <dbReference type="ARBA" id="ARBA00023209"/>
    </source>
</evidence>
<evidence type="ECO:0000256" key="3">
    <source>
        <dbReference type="ARBA" id="ARBA00022516"/>
    </source>
</evidence>
<dbReference type="EMBL" id="LKPO01000008">
    <property type="protein sequence ID" value="OLF96089.1"/>
    <property type="molecule type" value="Genomic_DNA"/>
</dbReference>
<feature type="domain" description="PLD phosphodiesterase" evidence="15">
    <location>
        <begin position="223"/>
        <end position="250"/>
    </location>
</feature>
<evidence type="ECO:0000256" key="9">
    <source>
        <dbReference type="ARBA" id="ARBA00023136"/>
    </source>
</evidence>
<keyword evidence="9 13" id="KW-0472">Membrane</keyword>
<keyword evidence="6" id="KW-0677">Repeat</keyword>
<dbReference type="AlphaFoldDB" id="A0A7Z0X0B7"/>
<feature type="active site" evidence="13">
    <location>
        <position position="228"/>
    </location>
</feature>
<dbReference type="NCBIfam" id="TIGR04265">
    <property type="entry name" value="bac_cardiolipin"/>
    <property type="match status" value="1"/>
</dbReference>
<keyword evidence="8 13" id="KW-0443">Lipid metabolism</keyword>
<comment type="function">
    <text evidence="12 13">Catalyzes the reversible phosphatidyl group transfer from one phosphatidylglycerol molecule to another to form cardiolipin (CL) (diphosphatidylglycerol) and glycerol.</text>
</comment>
<keyword evidence="3 13" id="KW-0444">Lipid biosynthesis</keyword>
<feature type="active site" evidence="13">
    <location>
        <position position="235"/>
    </location>
</feature>
<comment type="subcellular location">
    <subcellularLocation>
        <location evidence="1 13">Cell membrane</location>
        <topology evidence="1 13">Multi-pass membrane protein</topology>
    </subcellularLocation>
</comment>
<keyword evidence="11 13" id="KW-1208">Phospholipid metabolism</keyword>
<dbReference type="HAMAP" id="MF_01916">
    <property type="entry name" value="Cardiolipin_synth_Cls"/>
    <property type="match status" value="1"/>
</dbReference>
<evidence type="ECO:0000256" key="2">
    <source>
        <dbReference type="ARBA" id="ARBA00022475"/>
    </source>
</evidence>
<reference evidence="16 17" key="1">
    <citation type="journal article" date="2016" name="Front. Microbiol.">
        <title>High-Level Heat Resistance of Spores of Bacillus amyloliquefaciens and Bacillus licheniformis Results from the Presence of a spoVA Operon in a Tn1546 Transposon.</title>
        <authorList>
            <person name="Berendsen E.M."/>
            <person name="Koning R.A."/>
            <person name="Boekhorst J."/>
            <person name="de Jong A."/>
            <person name="Kuipers O.P."/>
            <person name="Wells-Bennik M.H."/>
        </authorList>
    </citation>
    <scope>NUCLEOTIDE SEQUENCE [LARGE SCALE GENOMIC DNA]</scope>
    <source>
        <strain evidence="16 17">B4121</strain>
    </source>
</reference>
<proteinExistence type="inferred from homology"/>
<feature type="transmembrane region" description="Helical" evidence="13">
    <location>
        <begin position="42"/>
        <end position="60"/>
    </location>
</feature>
<evidence type="ECO:0000256" key="4">
    <source>
        <dbReference type="ARBA" id="ARBA00022679"/>
    </source>
</evidence>
<dbReference type="EC" id="2.7.8.-" evidence="13 14"/>
<dbReference type="SMART" id="SM00155">
    <property type="entry name" value="PLDc"/>
    <property type="match status" value="2"/>
</dbReference>
<dbReference type="InterPro" id="IPR022924">
    <property type="entry name" value="Cardiolipin_synthase"/>
</dbReference>
<evidence type="ECO:0000256" key="14">
    <source>
        <dbReference type="NCBIfam" id="TIGR04265"/>
    </source>
</evidence>
<dbReference type="FunFam" id="3.30.870.10:FF:000014">
    <property type="entry name" value="Cardiolipin synthase"/>
    <property type="match status" value="1"/>
</dbReference>
<protein>
    <recommendedName>
        <fullName evidence="13 14">Cardiolipin synthase</fullName>
        <shortName evidence="13">CL synthase</shortName>
        <ecNumber evidence="13 14">2.7.8.-</ecNumber>
    </recommendedName>
</protein>
<feature type="domain" description="PLD phosphodiesterase" evidence="15">
    <location>
        <begin position="401"/>
        <end position="428"/>
    </location>
</feature>
<evidence type="ECO:0000256" key="6">
    <source>
        <dbReference type="ARBA" id="ARBA00022737"/>
    </source>
</evidence>
<evidence type="ECO:0000256" key="13">
    <source>
        <dbReference type="HAMAP-Rule" id="MF_01916"/>
    </source>
</evidence>
<dbReference type="SUPFAM" id="SSF56024">
    <property type="entry name" value="Phospholipase D/nuclease"/>
    <property type="match status" value="2"/>
</dbReference>
<sequence length="488" mass="56545">MDIIKNISITSIFLGFILVLNTLLAIVVIFRERRDASSSWAWLLVLFFIPVLGFILYLLFGHNLSRNHLFQWEDRKRIGMEKILEKQLTKLKNREFEFRNKATADSKDLIYMHILNNHAVFTEDNAVELLTDGRQKFDRLLRDIENAKDHIHLQYYIYKGDEIGKKLRDALIKKAKEGVEVRVLYDELGSRSLRKSFFKDLKKAGGFVEVFFPSRFKFINLRMNYRNHRKLVIIDGVIGYVGGFNVGDEYLGLNPAFGYWRDTHLRIKGTAVHSIQTRFILDWNQASHHHDITYMPNHFPDIDSNGNIGMQIVTSGPDSEWEQIKNGYIKMISTAKRSILIQTPYFIPDASLLDALRIACLSGVDVRIMIPNKPDHPFVYWATYSYIGELLKAGASVFIYDNGFIHAKTIVVDEEISSVGTANIDMRSFKLNFEVNAFLYDEEISRSLVLSFEKDLQVSRELTYEEYLNRSKSIRFKEAISILLSPIL</sequence>
<dbReference type="PANTHER" id="PTHR21248">
    <property type="entry name" value="CARDIOLIPIN SYNTHASE"/>
    <property type="match status" value="1"/>
</dbReference>
<keyword evidence="4 13" id="KW-0808">Transferase</keyword>
<dbReference type="InterPro" id="IPR001736">
    <property type="entry name" value="PLipase_D/transphosphatidylase"/>
</dbReference>
<dbReference type="InterPro" id="IPR030874">
    <property type="entry name" value="Cardiolipin_synth_Firmi"/>
</dbReference>
<feature type="active site" evidence="13">
    <location>
        <position position="406"/>
    </location>
</feature>
<comment type="caution">
    <text evidence="16">The sequence shown here is derived from an EMBL/GenBank/DDBJ whole genome shotgun (WGS) entry which is preliminary data.</text>
</comment>
<dbReference type="CDD" id="cd09110">
    <property type="entry name" value="PLDc_CLS_1"/>
    <property type="match status" value="1"/>
</dbReference>
<keyword evidence="7 13" id="KW-1133">Transmembrane helix</keyword>
<feature type="active site" evidence="13">
    <location>
        <position position="413"/>
    </location>
</feature>
<evidence type="ECO:0000256" key="11">
    <source>
        <dbReference type="ARBA" id="ARBA00023264"/>
    </source>
</evidence>
<dbReference type="CDD" id="cd09112">
    <property type="entry name" value="PLDc_CLS_2"/>
    <property type="match status" value="1"/>
</dbReference>
<comment type="similarity">
    <text evidence="13">Belongs to the phospholipase D family. Cardiolipin synthase subfamily.</text>
</comment>
<dbReference type="Gene3D" id="3.30.870.10">
    <property type="entry name" value="Endonuclease Chain A"/>
    <property type="match status" value="2"/>
</dbReference>
<evidence type="ECO:0000256" key="7">
    <source>
        <dbReference type="ARBA" id="ARBA00022989"/>
    </source>
</evidence>
<organism evidence="16 17">
    <name type="scientific">Bacillus paralicheniformis</name>
    <dbReference type="NCBI Taxonomy" id="1648923"/>
    <lineage>
        <taxon>Bacteria</taxon>
        <taxon>Bacillati</taxon>
        <taxon>Bacillota</taxon>
        <taxon>Bacilli</taxon>
        <taxon>Bacillales</taxon>
        <taxon>Bacillaceae</taxon>
        <taxon>Bacillus</taxon>
    </lineage>
</organism>
<feature type="active site" evidence="13">
    <location>
        <position position="408"/>
    </location>
</feature>
<dbReference type="Pfam" id="PF13396">
    <property type="entry name" value="PLDc_N"/>
    <property type="match status" value="1"/>
</dbReference>
<accession>A0A7Z0X0B7</accession>
<dbReference type="GO" id="GO:0005886">
    <property type="term" value="C:plasma membrane"/>
    <property type="evidence" value="ECO:0007669"/>
    <property type="project" value="UniProtKB-SubCell"/>
</dbReference>
<dbReference type="Proteomes" id="UP000185604">
    <property type="component" value="Unassembled WGS sequence"/>
</dbReference>
<dbReference type="GO" id="GO:0008808">
    <property type="term" value="F:cardiolipin synthase activity"/>
    <property type="evidence" value="ECO:0007669"/>
    <property type="project" value="UniProtKB-UniRule"/>
</dbReference>
<keyword evidence="5 13" id="KW-0812">Transmembrane</keyword>
<keyword evidence="10 13" id="KW-0594">Phospholipid biosynthesis</keyword>
<dbReference type="FunFam" id="3.30.870.10:FF:000021">
    <property type="entry name" value="Cardiolipin synthase"/>
    <property type="match status" value="1"/>
</dbReference>
<evidence type="ECO:0000256" key="8">
    <source>
        <dbReference type="ARBA" id="ARBA00023098"/>
    </source>
</evidence>
<dbReference type="PROSITE" id="PS50035">
    <property type="entry name" value="PLD"/>
    <property type="match status" value="2"/>
</dbReference>
<feature type="transmembrane region" description="Helical" evidence="13">
    <location>
        <begin position="12"/>
        <end position="30"/>
    </location>
</feature>
<evidence type="ECO:0000313" key="17">
    <source>
        <dbReference type="Proteomes" id="UP000185604"/>
    </source>
</evidence>
<evidence type="ECO:0000313" key="16">
    <source>
        <dbReference type="EMBL" id="OLF96089.1"/>
    </source>
</evidence>
<dbReference type="GO" id="GO:0032049">
    <property type="term" value="P:cardiolipin biosynthetic process"/>
    <property type="evidence" value="ECO:0007669"/>
    <property type="project" value="UniProtKB-UniRule"/>
</dbReference>
<dbReference type="InterPro" id="IPR027379">
    <property type="entry name" value="CLS_N"/>
</dbReference>
<gene>
    <name evidence="16" type="ORF">B4121_1651</name>
</gene>
<feature type="active site" evidence="13">
    <location>
        <position position="230"/>
    </location>
</feature>
<evidence type="ECO:0000256" key="12">
    <source>
        <dbReference type="ARBA" id="ARBA00057569"/>
    </source>
</evidence>
<dbReference type="Pfam" id="PF13091">
    <property type="entry name" value="PLDc_2"/>
    <property type="match status" value="2"/>
</dbReference>
<keyword evidence="2 13" id="KW-1003">Cell membrane</keyword>
<dbReference type="InterPro" id="IPR025202">
    <property type="entry name" value="PLD-like_dom"/>
</dbReference>
<evidence type="ECO:0000259" key="15">
    <source>
        <dbReference type="PROSITE" id="PS50035"/>
    </source>
</evidence>
<evidence type="ECO:0000256" key="5">
    <source>
        <dbReference type="ARBA" id="ARBA00022692"/>
    </source>
</evidence>